<dbReference type="Proteomes" id="UP000050525">
    <property type="component" value="Unassembled WGS sequence"/>
</dbReference>
<name>A0A151NU76_ALLMI</name>
<gene>
    <name evidence="1" type="ORF">Y1Q_0013231</name>
</gene>
<dbReference type="EMBL" id="AKHW03001930">
    <property type="protein sequence ID" value="KYO40416.1"/>
    <property type="molecule type" value="Genomic_DNA"/>
</dbReference>
<comment type="caution">
    <text evidence="1">The sequence shown here is derived from an EMBL/GenBank/DDBJ whole genome shotgun (WGS) entry which is preliminary data.</text>
</comment>
<organism evidence="1 2">
    <name type="scientific">Alligator mississippiensis</name>
    <name type="common">American alligator</name>
    <dbReference type="NCBI Taxonomy" id="8496"/>
    <lineage>
        <taxon>Eukaryota</taxon>
        <taxon>Metazoa</taxon>
        <taxon>Chordata</taxon>
        <taxon>Craniata</taxon>
        <taxon>Vertebrata</taxon>
        <taxon>Euteleostomi</taxon>
        <taxon>Archelosauria</taxon>
        <taxon>Archosauria</taxon>
        <taxon>Crocodylia</taxon>
        <taxon>Alligatoridae</taxon>
        <taxon>Alligatorinae</taxon>
        <taxon>Alligator</taxon>
    </lineage>
</organism>
<evidence type="ECO:0000313" key="1">
    <source>
        <dbReference type="EMBL" id="KYO40416.1"/>
    </source>
</evidence>
<sequence length="100" mass="11892">MYYSVRPDGNASFFWQGDGMNFLFRPTSQPQFMSECKCLDLLHKEVNIEFEKIELAISLEEYQIQHLMSQEMKCLLEKRNLISLQQFILLHIKGQILSWC</sequence>
<evidence type="ECO:0000313" key="2">
    <source>
        <dbReference type="Proteomes" id="UP000050525"/>
    </source>
</evidence>
<protein>
    <submittedName>
        <fullName evidence="1">Uncharacterized protein</fullName>
    </submittedName>
</protein>
<keyword evidence="2" id="KW-1185">Reference proteome</keyword>
<proteinExistence type="predicted"/>
<dbReference type="AlphaFoldDB" id="A0A151NU76"/>
<accession>A0A151NU76</accession>
<reference evidence="1 2" key="1">
    <citation type="journal article" date="2012" name="Genome Biol.">
        <title>Sequencing three crocodilian genomes to illuminate the evolution of archosaurs and amniotes.</title>
        <authorList>
            <person name="St John J.A."/>
            <person name="Braun E.L."/>
            <person name="Isberg S.R."/>
            <person name="Miles L.G."/>
            <person name="Chong A.Y."/>
            <person name="Gongora J."/>
            <person name="Dalzell P."/>
            <person name="Moran C."/>
            <person name="Bed'hom B."/>
            <person name="Abzhanov A."/>
            <person name="Burgess S.C."/>
            <person name="Cooksey A.M."/>
            <person name="Castoe T.A."/>
            <person name="Crawford N.G."/>
            <person name="Densmore L.D."/>
            <person name="Drew J.C."/>
            <person name="Edwards S.V."/>
            <person name="Faircloth B.C."/>
            <person name="Fujita M.K."/>
            <person name="Greenwold M.J."/>
            <person name="Hoffmann F.G."/>
            <person name="Howard J.M."/>
            <person name="Iguchi T."/>
            <person name="Janes D.E."/>
            <person name="Khan S.Y."/>
            <person name="Kohno S."/>
            <person name="de Koning A.J."/>
            <person name="Lance S.L."/>
            <person name="McCarthy F.M."/>
            <person name="McCormack J.E."/>
            <person name="Merchant M.E."/>
            <person name="Peterson D.G."/>
            <person name="Pollock D.D."/>
            <person name="Pourmand N."/>
            <person name="Raney B.J."/>
            <person name="Roessler K.A."/>
            <person name="Sanford J.R."/>
            <person name="Sawyer R.H."/>
            <person name="Schmidt C.J."/>
            <person name="Triplett E.W."/>
            <person name="Tuberville T.D."/>
            <person name="Venegas-Anaya M."/>
            <person name="Howard J.T."/>
            <person name="Jarvis E.D."/>
            <person name="Guillette L.J.Jr."/>
            <person name="Glenn T.C."/>
            <person name="Green R.E."/>
            <person name="Ray D.A."/>
        </authorList>
    </citation>
    <scope>NUCLEOTIDE SEQUENCE [LARGE SCALE GENOMIC DNA]</scope>
    <source>
        <strain evidence="1">KSC_2009_1</strain>
    </source>
</reference>